<organism evidence="3">
    <name type="scientific">PNG bee virus 1</name>
    <dbReference type="NCBI Taxonomy" id="2746864"/>
    <lineage>
        <taxon>Viruses</taxon>
        <taxon>Riboviria</taxon>
        <taxon>Orthornavirae</taxon>
        <taxon>Pisuviricota</taxon>
        <taxon>Pisoniviricetes</taxon>
        <taxon>Picornavirales</taxon>
        <taxon>Caliciviridae</taxon>
    </lineage>
</organism>
<protein>
    <submittedName>
        <fullName evidence="3">Putative capsid protein</fullName>
    </submittedName>
</protein>
<evidence type="ECO:0000256" key="2">
    <source>
        <dbReference type="SAM" id="MobiDB-lite"/>
    </source>
</evidence>
<reference evidence="3" key="1">
    <citation type="journal article" date="2020" name="Viruses">
        <title>Tolerance of Honey Bees to Varroa Mite in the Absence of Deformed Wing Virus.</title>
        <authorList>
            <person name="Roberts J.M.K."/>
            <person name="Simbiken N."/>
            <person name="Dale C."/>
            <person name="Armstrong J."/>
            <person name="Anderson D.L."/>
        </authorList>
    </citation>
    <scope>NUCLEOTIDE SEQUENCE</scope>
    <source>
        <strain evidence="3">PNGBV/1</strain>
    </source>
</reference>
<proteinExistence type="predicted"/>
<name>A0A7D5BXL3_9CALI</name>
<dbReference type="EMBL" id="MT482483">
    <property type="protein sequence ID" value="QKW94201.1"/>
    <property type="molecule type" value="Genomic_RNA"/>
</dbReference>
<evidence type="ECO:0000256" key="1">
    <source>
        <dbReference type="SAM" id="Coils"/>
    </source>
</evidence>
<sequence>MFAVGNLKPLQMYTRITQQDLDYNRRYWGNDSAARRLKELQKWQDSELETPSDPPPSYQAATSSSGNKPMAGALLGSAISAGGSIFGNTISGIISGEYGRSAQKRQLEFDREQAQQQFELQQKKQQLAQRKQQLAEKSLSYIDRDYESARMLGLASPMQLGGSSAYEGVYRAGSRPEIGMRTPFSSPYRA</sequence>
<feature type="region of interest" description="Disordered" evidence="2">
    <location>
        <begin position="39"/>
        <end position="66"/>
    </location>
</feature>
<evidence type="ECO:0000313" key="3">
    <source>
        <dbReference type="EMBL" id="QKW94201.1"/>
    </source>
</evidence>
<keyword evidence="1" id="KW-0175">Coiled coil</keyword>
<accession>A0A7D5BXL3</accession>
<feature type="coiled-coil region" evidence="1">
    <location>
        <begin position="104"/>
        <end position="137"/>
    </location>
</feature>